<evidence type="ECO:0000259" key="2">
    <source>
        <dbReference type="Pfam" id="PF00676"/>
    </source>
</evidence>
<name>T1BK15_9ZZZZ</name>
<accession>T1BK15</accession>
<feature type="domain" description="Dehydrogenase E1 component" evidence="2">
    <location>
        <begin position="44"/>
        <end position="171"/>
    </location>
</feature>
<dbReference type="EMBL" id="AUZZ01000190">
    <property type="protein sequence ID" value="EQD68858.1"/>
    <property type="molecule type" value="Genomic_DNA"/>
</dbReference>
<proteinExistence type="predicted"/>
<dbReference type="PANTHER" id="PTHR43380">
    <property type="entry name" value="2-OXOISOVALERATE DEHYDROGENASE SUBUNIT ALPHA, MITOCHONDRIAL"/>
    <property type="match status" value="1"/>
</dbReference>
<dbReference type="Pfam" id="PF00676">
    <property type="entry name" value="E1_dh"/>
    <property type="match status" value="1"/>
</dbReference>
<dbReference type="Gene3D" id="3.40.50.970">
    <property type="match status" value="1"/>
</dbReference>
<dbReference type="GO" id="GO:0016624">
    <property type="term" value="F:oxidoreductase activity, acting on the aldehyde or oxo group of donors, disulfide as acceptor"/>
    <property type="evidence" value="ECO:0007669"/>
    <property type="project" value="InterPro"/>
</dbReference>
<reference evidence="3" key="1">
    <citation type="submission" date="2013-08" db="EMBL/GenBank/DDBJ databases">
        <authorList>
            <person name="Mendez C."/>
            <person name="Richter M."/>
            <person name="Ferrer M."/>
            <person name="Sanchez J."/>
        </authorList>
    </citation>
    <scope>NUCLEOTIDE SEQUENCE</scope>
</reference>
<sequence length="172" mass="18467">MKGVPVPAQSPGGGGSVVPLPYDADRLARQMGPGWAELLQRIYRGMLLGRILDQRLLGLQRQGRVGFYGPAMGQEATNAAVAAALGKEDWVFPGLREQLVALLRGHPLPVYLAQLFGNEKDPAHGRQMPCHPTAREVHYVSMSSVIGNQVPQAVGTAWALRRKGVPAVAVAF</sequence>
<evidence type="ECO:0000313" key="3">
    <source>
        <dbReference type="EMBL" id="EQD68858.1"/>
    </source>
</evidence>
<organism evidence="3">
    <name type="scientific">mine drainage metagenome</name>
    <dbReference type="NCBI Taxonomy" id="410659"/>
    <lineage>
        <taxon>unclassified sequences</taxon>
        <taxon>metagenomes</taxon>
        <taxon>ecological metagenomes</taxon>
    </lineage>
</organism>
<comment type="caution">
    <text evidence="3">The sequence shown here is derived from an EMBL/GenBank/DDBJ whole genome shotgun (WGS) entry which is preliminary data.</text>
</comment>
<dbReference type="SUPFAM" id="SSF52518">
    <property type="entry name" value="Thiamin diphosphate-binding fold (THDP-binding)"/>
    <property type="match status" value="1"/>
</dbReference>
<evidence type="ECO:0000256" key="1">
    <source>
        <dbReference type="ARBA" id="ARBA00023002"/>
    </source>
</evidence>
<dbReference type="InterPro" id="IPR029061">
    <property type="entry name" value="THDP-binding"/>
</dbReference>
<dbReference type="InterPro" id="IPR050771">
    <property type="entry name" value="Alpha-ketoacid_DH_E1_comp"/>
</dbReference>
<dbReference type="GO" id="GO:0009083">
    <property type="term" value="P:branched-chain amino acid catabolic process"/>
    <property type="evidence" value="ECO:0007669"/>
    <property type="project" value="TreeGrafter"/>
</dbReference>
<dbReference type="AlphaFoldDB" id="T1BK15"/>
<keyword evidence="1" id="KW-0560">Oxidoreductase</keyword>
<protein>
    <submittedName>
        <fullName evidence="3">Branched-chain alpha-keto acid dehydrogenase E1-alpha subunit</fullName>
    </submittedName>
</protein>
<gene>
    <name evidence="3" type="ORF">B2A_00265</name>
</gene>
<reference evidence="3" key="2">
    <citation type="journal article" date="2014" name="ISME J.">
        <title>Microbial stratification in low pH oxic and suboxic macroscopic growths along an acid mine drainage.</title>
        <authorList>
            <person name="Mendez-Garcia C."/>
            <person name="Mesa V."/>
            <person name="Sprenger R.R."/>
            <person name="Richter M."/>
            <person name="Diez M.S."/>
            <person name="Solano J."/>
            <person name="Bargiela R."/>
            <person name="Golyshina O.V."/>
            <person name="Manteca A."/>
            <person name="Ramos J.L."/>
            <person name="Gallego J.R."/>
            <person name="Llorente I."/>
            <person name="Martins Dos Santos V.A."/>
            <person name="Jensen O.N."/>
            <person name="Pelaez A.I."/>
            <person name="Sanchez J."/>
            <person name="Ferrer M."/>
        </authorList>
    </citation>
    <scope>NUCLEOTIDE SEQUENCE</scope>
</reference>
<feature type="non-terminal residue" evidence="3">
    <location>
        <position position="172"/>
    </location>
</feature>
<dbReference type="InterPro" id="IPR001017">
    <property type="entry name" value="DH_E1"/>
</dbReference>
<dbReference type="PANTHER" id="PTHR43380:SF1">
    <property type="entry name" value="2-OXOISOVALERATE DEHYDROGENASE SUBUNIT ALPHA, MITOCHONDRIAL"/>
    <property type="match status" value="1"/>
</dbReference>